<organism evidence="1 2">
    <name type="scientific">Shimia abyssi</name>
    <dbReference type="NCBI Taxonomy" id="1662395"/>
    <lineage>
        <taxon>Bacteria</taxon>
        <taxon>Pseudomonadati</taxon>
        <taxon>Pseudomonadota</taxon>
        <taxon>Alphaproteobacteria</taxon>
        <taxon>Rhodobacterales</taxon>
        <taxon>Roseobacteraceae</taxon>
    </lineage>
</organism>
<comment type="caution">
    <text evidence="1">The sequence shown here is derived from an EMBL/GenBank/DDBJ whole genome shotgun (WGS) entry which is preliminary data.</text>
</comment>
<evidence type="ECO:0000313" key="2">
    <source>
        <dbReference type="Proteomes" id="UP000240418"/>
    </source>
</evidence>
<sequence>MSFDSILAQTRFGFGPSPLVQGPESAGAMIATLKGADRGAEMFAIPHYHENMAQLAQFAHLTKQSRALRRDGKETVEVDRQMRVLNRTMAARRRKWIRQVLMRATWSEDALRERLGLFWFDHFAARGKRRDYAWMGAPYVETAIRPFISGLFEDLLISAVTHPMMLHFLDQSVSLGPNSRLAKNQRVKGKKRGLNENLAREILELHTLGVNGPYSQQDVRQLAELLTGLVGDNVKGTQFQAGRAEPGAEAILGVTYGGSRRDGLRDIEGALRDLARHPSTAKHLARKLATHFVSDRPSDDLVTEIEWAYRESGGDLSKMYLAILTHPDAWRVDVVNTRRPIEFVGAAFRALAVPPESFISWSAKQTRTIIETPMRLMGQDWLRPPGPQGWPEADDYWLTPQGVAARLQWALAAPMHLVEDLPDPRDLMQTALGGRASERTVQAVNAAQNRQEGVALVLMAPQFQKR</sequence>
<reference evidence="1 2" key="1">
    <citation type="submission" date="2018-03" db="EMBL/GenBank/DDBJ databases">
        <title>Genomic Encyclopedia of Archaeal and Bacterial Type Strains, Phase II (KMG-II): from individual species to whole genera.</title>
        <authorList>
            <person name="Goeker M."/>
        </authorList>
    </citation>
    <scope>NUCLEOTIDE SEQUENCE [LARGE SCALE GENOMIC DNA]</scope>
    <source>
        <strain evidence="1 2">DSM 100673</strain>
    </source>
</reference>
<gene>
    <name evidence="1" type="ORF">CLV88_101375</name>
</gene>
<dbReference type="Pfam" id="PF08811">
    <property type="entry name" value="DUF1800"/>
    <property type="match status" value="1"/>
</dbReference>
<dbReference type="AlphaFoldDB" id="A0A2P8FJQ5"/>
<dbReference type="InterPro" id="IPR014917">
    <property type="entry name" value="DUF1800"/>
</dbReference>
<evidence type="ECO:0000313" key="1">
    <source>
        <dbReference type="EMBL" id="PSL21951.1"/>
    </source>
</evidence>
<accession>A0A2P8FJQ5</accession>
<proteinExistence type="predicted"/>
<protein>
    <submittedName>
        <fullName evidence="1">Uncharacterized protein (DUF1800 family)</fullName>
    </submittedName>
</protein>
<keyword evidence="2" id="KW-1185">Reference proteome</keyword>
<dbReference type="Proteomes" id="UP000240418">
    <property type="component" value="Unassembled WGS sequence"/>
</dbReference>
<dbReference type="RefSeq" id="WP_243403536.1">
    <property type="nucleotide sequence ID" value="NZ_PYGJ01000001.1"/>
</dbReference>
<dbReference type="EMBL" id="PYGJ01000001">
    <property type="protein sequence ID" value="PSL21951.1"/>
    <property type="molecule type" value="Genomic_DNA"/>
</dbReference>
<name>A0A2P8FJQ5_9RHOB</name>